<evidence type="ECO:0000259" key="5">
    <source>
        <dbReference type="PROSITE" id="PS50893"/>
    </source>
</evidence>
<accession>A0A7M3MC98</accession>
<dbReference type="InterPro" id="IPR050319">
    <property type="entry name" value="ABC_transp_ATP-bind"/>
</dbReference>
<dbReference type="EMBL" id="QMIE01000013">
    <property type="protein sequence ID" value="TVM15984.1"/>
    <property type="molecule type" value="Genomic_DNA"/>
</dbReference>
<dbReference type="InterPro" id="IPR003439">
    <property type="entry name" value="ABC_transporter-like_ATP-bd"/>
</dbReference>
<dbReference type="GO" id="GO:0016887">
    <property type="term" value="F:ATP hydrolysis activity"/>
    <property type="evidence" value="ECO:0007669"/>
    <property type="project" value="InterPro"/>
</dbReference>
<gene>
    <name evidence="6" type="ORF">DPQ33_13530</name>
</gene>
<dbReference type="OrthoDB" id="9809450at2"/>
<keyword evidence="2" id="KW-0813">Transport</keyword>
<feature type="domain" description="ABC transporter" evidence="5">
    <location>
        <begin position="4"/>
        <end position="254"/>
    </location>
</feature>
<dbReference type="RefSeq" id="WP_144303763.1">
    <property type="nucleotide sequence ID" value="NZ_QMIE01000013.1"/>
</dbReference>
<reference evidence="6 7" key="1">
    <citation type="submission" date="2018-06" db="EMBL/GenBank/DDBJ databases">
        <title>Complete genome of Desulfovibrio indonesiensis P37SLT.</title>
        <authorList>
            <person name="Crispim J.S."/>
            <person name="Vidigal P.M.P."/>
            <person name="Silva L.C.F."/>
            <person name="Laguardia C.N."/>
            <person name="Araujo L.C."/>
            <person name="Dias R.S."/>
            <person name="Sousa M.P."/>
            <person name="Paula S.O."/>
            <person name="Silva C."/>
        </authorList>
    </citation>
    <scope>NUCLEOTIDE SEQUENCE [LARGE SCALE GENOMIC DNA]</scope>
    <source>
        <strain evidence="6 7">P37SLT</strain>
    </source>
</reference>
<dbReference type="PANTHER" id="PTHR43776:SF7">
    <property type="entry name" value="D,D-DIPEPTIDE TRANSPORT ATP-BINDING PROTEIN DDPF-RELATED"/>
    <property type="match status" value="1"/>
</dbReference>
<sequence>MSIIEARGVTKVYRRGGFFSRAEDVPVLHGVDLRIEHGECVGLVGRSGSGKSTLGRILLGLESPTRGEVRILGRSTTNGNGRLNVDHEQRRAVQVVFQDALGSVNSRLTARNIVAEPLRNFEKLRGRALDDRVAELLEHVGLCPDDAAKHPPRFSGGQLQRISIARALAARPRCIILDEAVSSLDMLVQAKILDLLDDLRRKEGVAYLFVTHDLRLVQRFCDRAAAVEEGRLVDFDHTNFRAAVMPGSLGDLAAAMLPATPPEAAGNPVERAVAETI</sequence>
<dbReference type="Gene3D" id="3.40.50.300">
    <property type="entry name" value="P-loop containing nucleotide triphosphate hydrolases"/>
    <property type="match status" value="1"/>
</dbReference>
<dbReference type="SUPFAM" id="SSF52540">
    <property type="entry name" value="P-loop containing nucleoside triphosphate hydrolases"/>
    <property type="match status" value="1"/>
</dbReference>
<dbReference type="InterPro" id="IPR027417">
    <property type="entry name" value="P-loop_NTPase"/>
</dbReference>
<dbReference type="AlphaFoldDB" id="A0A7M3MC98"/>
<dbReference type="InterPro" id="IPR017871">
    <property type="entry name" value="ABC_transporter-like_CS"/>
</dbReference>
<dbReference type="GO" id="GO:0055085">
    <property type="term" value="P:transmembrane transport"/>
    <property type="evidence" value="ECO:0007669"/>
    <property type="project" value="UniProtKB-ARBA"/>
</dbReference>
<protein>
    <submittedName>
        <fullName evidence="6">Nickel import ATP-binding protein NikE</fullName>
    </submittedName>
</protein>
<dbReference type="SMART" id="SM00382">
    <property type="entry name" value="AAA"/>
    <property type="match status" value="1"/>
</dbReference>
<keyword evidence="4 6" id="KW-0067">ATP-binding</keyword>
<dbReference type="PROSITE" id="PS00211">
    <property type="entry name" value="ABC_TRANSPORTER_1"/>
    <property type="match status" value="1"/>
</dbReference>
<evidence type="ECO:0000256" key="4">
    <source>
        <dbReference type="ARBA" id="ARBA00022840"/>
    </source>
</evidence>
<keyword evidence="7" id="KW-1185">Reference proteome</keyword>
<keyword evidence="3" id="KW-0547">Nucleotide-binding</keyword>
<dbReference type="Pfam" id="PF00005">
    <property type="entry name" value="ABC_tran"/>
    <property type="match status" value="1"/>
</dbReference>
<dbReference type="PANTHER" id="PTHR43776">
    <property type="entry name" value="TRANSPORT ATP-BINDING PROTEIN"/>
    <property type="match status" value="1"/>
</dbReference>
<evidence type="ECO:0000256" key="2">
    <source>
        <dbReference type="ARBA" id="ARBA00022448"/>
    </source>
</evidence>
<dbReference type="PROSITE" id="PS50893">
    <property type="entry name" value="ABC_TRANSPORTER_2"/>
    <property type="match status" value="1"/>
</dbReference>
<dbReference type="Proteomes" id="UP000448292">
    <property type="component" value="Unassembled WGS sequence"/>
</dbReference>
<dbReference type="CDD" id="cd03257">
    <property type="entry name" value="ABC_NikE_OppD_transporters"/>
    <property type="match status" value="1"/>
</dbReference>
<evidence type="ECO:0000313" key="7">
    <source>
        <dbReference type="Proteomes" id="UP000448292"/>
    </source>
</evidence>
<comment type="similarity">
    <text evidence="1">Belongs to the ABC transporter superfamily.</text>
</comment>
<dbReference type="GO" id="GO:0005524">
    <property type="term" value="F:ATP binding"/>
    <property type="evidence" value="ECO:0007669"/>
    <property type="project" value="UniProtKB-KW"/>
</dbReference>
<evidence type="ECO:0000313" key="6">
    <source>
        <dbReference type="EMBL" id="TVM15984.1"/>
    </source>
</evidence>
<organism evidence="6 7">
    <name type="scientific">Oceanidesulfovibrio indonesiensis</name>
    <dbReference type="NCBI Taxonomy" id="54767"/>
    <lineage>
        <taxon>Bacteria</taxon>
        <taxon>Pseudomonadati</taxon>
        <taxon>Thermodesulfobacteriota</taxon>
        <taxon>Desulfovibrionia</taxon>
        <taxon>Desulfovibrionales</taxon>
        <taxon>Desulfovibrionaceae</taxon>
        <taxon>Oceanidesulfovibrio</taxon>
    </lineage>
</organism>
<name>A0A7M3MC98_9BACT</name>
<evidence type="ECO:0000256" key="1">
    <source>
        <dbReference type="ARBA" id="ARBA00005417"/>
    </source>
</evidence>
<proteinExistence type="inferred from homology"/>
<evidence type="ECO:0000256" key="3">
    <source>
        <dbReference type="ARBA" id="ARBA00022741"/>
    </source>
</evidence>
<comment type="caution">
    <text evidence="6">The sequence shown here is derived from an EMBL/GenBank/DDBJ whole genome shotgun (WGS) entry which is preliminary data.</text>
</comment>
<dbReference type="InterPro" id="IPR003593">
    <property type="entry name" value="AAA+_ATPase"/>
</dbReference>